<feature type="domain" description="ABM" evidence="1">
    <location>
        <begin position="2"/>
        <end position="94"/>
    </location>
</feature>
<dbReference type="Proteomes" id="UP001084650">
    <property type="component" value="Unassembled WGS sequence"/>
</dbReference>
<name>A0ABT4HCH8_MYCIR</name>
<dbReference type="InterPro" id="IPR007138">
    <property type="entry name" value="ABM_dom"/>
</dbReference>
<dbReference type="SUPFAM" id="SSF54909">
    <property type="entry name" value="Dimeric alpha+beta barrel"/>
    <property type="match status" value="1"/>
</dbReference>
<gene>
    <name evidence="2" type="ORF">OY187_07545</name>
</gene>
<evidence type="ECO:0000259" key="1">
    <source>
        <dbReference type="PROSITE" id="PS51725"/>
    </source>
</evidence>
<comment type="caution">
    <text evidence="2">The sequence shown here is derived from an EMBL/GenBank/DDBJ whole genome shotgun (WGS) entry which is preliminary data.</text>
</comment>
<reference evidence="2" key="1">
    <citation type="submission" date="2022-12" db="EMBL/GenBank/DDBJ databases">
        <title>Whole genome sequence of Mycolicibacterium iranicum strain SBH312.</title>
        <authorList>
            <person name="Jani J."/>
            <person name="Arifin Mustapha Z."/>
            <person name="Ahmed K."/>
            <person name="Kai Ling C."/>
        </authorList>
    </citation>
    <scope>NUCLEOTIDE SEQUENCE</scope>
    <source>
        <strain evidence="2">SBH312</strain>
    </source>
</reference>
<dbReference type="PROSITE" id="PS51725">
    <property type="entry name" value="ABM"/>
    <property type="match status" value="1"/>
</dbReference>
<keyword evidence="3" id="KW-1185">Reference proteome</keyword>
<keyword evidence="2" id="KW-0560">Oxidoreductase</keyword>
<organism evidence="2 3">
    <name type="scientific">Mycolicibacterium iranicum</name>
    <name type="common">Mycobacterium iranicum</name>
    <dbReference type="NCBI Taxonomy" id="912594"/>
    <lineage>
        <taxon>Bacteria</taxon>
        <taxon>Bacillati</taxon>
        <taxon>Actinomycetota</taxon>
        <taxon>Actinomycetes</taxon>
        <taxon>Mycobacteriales</taxon>
        <taxon>Mycobacteriaceae</taxon>
        <taxon>Mycolicibacterium</taxon>
    </lineage>
</organism>
<proteinExistence type="predicted"/>
<accession>A0ABT4HCH8</accession>
<dbReference type="RefSeq" id="WP_024445331.1">
    <property type="nucleotide sequence ID" value="NZ_JAPQYE010000003.1"/>
</dbReference>
<dbReference type="GO" id="GO:0004497">
    <property type="term" value="F:monooxygenase activity"/>
    <property type="evidence" value="ECO:0007669"/>
    <property type="project" value="UniProtKB-KW"/>
</dbReference>
<dbReference type="EMBL" id="JAPQYE010000003">
    <property type="protein sequence ID" value="MCZ0727897.1"/>
    <property type="molecule type" value="Genomic_DNA"/>
</dbReference>
<keyword evidence="2" id="KW-0503">Monooxygenase</keyword>
<dbReference type="Gene3D" id="3.30.70.100">
    <property type="match status" value="1"/>
</dbReference>
<sequence length="108" mass="11518">MVIVSGHLTVDPQLRGAYLDGCVAVVEQARRAAGCLDFAISADVIDVGRINVYERWESQAAVDAFRGSGPSDEQQVSMLSAEVAEYDVAAVRVLSGGEGESVRISHEH</sequence>
<evidence type="ECO:0000313" key="2">
    <source>
        <dbReference type="EMBL" id="MCZ0727897.1"/>
    </source>
</evidence>
<dbReference type="InterPro" id="IPR011008">
    <property type="entry name" value="Dimeric_a/b-barrel"/>
</dbReference>
<evidence type="ECO:0000313" key="3">
    <source>
        <dbReference type="Proteomes" id="UP001084650"/>
    </source>
</evidence>
<protein>
    <submittedName>
        <fullName evidence="2">Antibiotic biosynthesis monooxygenase</fullName>
    </submittedName>
</protein>
<dbReference type="Pfam" id="PF03992">
    <property type="entry name" value="ABM"/>
    <property type="match status" value="1"/>
</dbReference>